<feature type="transmembrane region" description="Helical" evidence="1">
    <location>
        <begin position="147"/>
        <end position="168"/>
    </location>
</feature>
<dbReference type="SUPFAM" id="SSF46626">
    <property type="entry name" value="Cytochrome c"/>
    <property type="match status" value="1"/>
</dbReference>
<organism evidence="3">
    <name type="scientific">marine metagenome</name>
    <dbReference type="NCBI Taxonomy" id="408172"/>
    <lineage>
        <taxon>unclassified sequences</taxon>
        <taxon>metagenomes</taxon>
        <taxon>ecological metagenomes</taxon>
    </lineage>
</organism>
<dbReference type="GO" id="GO:0009055">
    <property type="term" value="F:electron transfer activity"/>
    <property type="evidence" value="ECO:0007669"/>
    <property type="project" value="InterPro"/>
</dbReference>
<dbReference type="Pfam" id="PF06181">
    <property type="entry name" value="Urate_ox_N"/>
    <property type="match status" value="1"/>
</dbReference>
<gene>
    <name evidence="3" type="ORF">METZ01_LOCUS143319</name>
</gene>
<evidence type="ECO:0000313" key="3">
    <source>
        <dbReference type="EMBL" id="SVA90465.1"/>
    </source>
</evidence>
<feature type="transmembrane region" description="Helical" evidence="1">
    <location>
        <begin position="12"/>
        <end position="34"/>
    </location>
</feature>
<protein>
    <recommendedName>
        <fullName evidence="2">Urate oxidase N-terminal domain-containing protein</fullName>
    </recommendedName>
</protein>
<dbReference type="InterPro" id="IPR036909">
    <property type="entry name" value="Cyt_c-like_dom_sf"/>
</dbReference>
<dbReference type="GO" id="GO:0020037">
    <property type="term" value="F:heme binding"/>
    <property type="evidence" value="ECO:0007669"/>
    <property type="project" value="InterPro"/>
</dbReference>
<feature type="transmembrane region" description="Helical" evidence="1">
    <location>
        <begin position="174"/>
        <end position="195"/>
    </location>
</feature>
<feature type="transmembrane region" description="Helical" evidence="1">
    <location>
        <begin position="118"/>
        <end position="135"/>
    </location>
</feature>
<accession>A0A381ZMJ0</accession>
<keyword evidence="1" id="KW-1133">Transmembrane helix</keyword>
<feature type="transmembrane region" description="Helical" evidence="1">
    <location>
        <begin position="228"/>
        <end position="245"/>
    </location>
</feature>
<reference evidence="3" key="1">
    <citation type="submission" date="2018-05" db="EMBL/GenBank/DDBJ databases">
        <authorList>
            <person name="Lanie J.A."/>
            <person name="Ng W.-L."/>
            <person name="Kazmierczak K.M."/>
            <person name="Andrzejewski T.M."/>
            <person name="Davidsen T.M."/>
            <person name="Wayne K.J."/>
            <person name="Tettelin H."/>
            <person name="Glass J.I."/>
            <person name="Rusch D."/>
            <person name="Podicherti R."/>
            <person name="Tsui H.-C.T."/>
            <person name="Winkler M.E."/>
        </authorList>
    </citation>
    <scope>NUCLEOTIDE SEQUENCE</scope>
</reference>
<proteinExistence type="predicted"/>
<feature type="domain" description="Urate oxidase N-terminal" evidence="2">
    <location>
        <begin position="5"/>
        <end position="295"/>
    </location>
</feature>
<dbReference type="EMBL" id="UINC01021912">
    <property type="protein sequence ID" value="SVA90465.1"/>
    <property type="molecule type" value="Genomic_DNA"/>
</dbReference>
<feature type="transmembrane region" description="Helical" evidence="1">
    <location>
        <begin position="251"/>
        <end position="269"/>
    </location>
</feature>
<name>A0A381ZMJ0_9ZZZZ</name>
<evidence type="ECO:0000256" key="1">
    <source>
        <dbReference type="SAM" id="Phobius"/>
    </source>
</evidence>
<feature type="transmembrane region" description="Helical" evidence="1">
    <location>
        <begin position="281"/>
        <end position="299"/>
    </location>
</feature>
<dbReference type="AlphaFoldDB" id="A0A381ZMJ0"/>
<keyword evidence="1" id="KW-0472">Membrane</keyword>
<keyword evidence="1" id="KW-0812">Transmembrane</keyword>
<sequence length="392" mass="43473">MVAFASDWANLLVRWGHMIAGIAWIGTSFYFIALDLSLKKREKMKDGVIGTTWEVHGGGFYHVEKFMVAPKELPADLVWFKWEAYLTWVTGFLLLILQFYLEAGAWMIDPSVLALESWQAISISIASLAVGWFVYDGLCRSPIGKRITLLVIIGFVWVLAAAYFYTHIFAGRAALIHVGAFIGTIMAANVFAIIIPNQKKVTAALLAGDNPDPKYGEIGKQRSVHNTYLTLPVVVLMVSGHYPMLFGHPHAWLIVAFVIVGGACLRHVLVSYEVGEPFSKYRAALPVILIALIAAIYMTTPQQSNIVDSVVSDVEVMTIVRKHCTTCHAANPKNEAFDAPPKNIVLENIDQLGRHGKQVVRFAVQTRAMPLGNETGMTEDERLKLGAWLYNQ</sequence>
<feature type="transmembrane region" description="Helical" evidence="1">
    <location>
        <begin position="85"/>
        <end position="106"/>
    </location>
</feature>
<evidence type="ECO:0000259" key="2">
    <source>
        <dbReference type="Pfam" id="PF06181"/>
    </source>
</evidence>
<dbReference type="InterPro" id="IPR010389">
    <property type="entry name" value="Urate_ox_N"/>
</dbReference>